<dbReference type="GO" id="GO:0015421">
    <property type="term" value="F:ABC-type oligopeptide transporter activity"/>
    <property type="evidence" value="ECO:0007669"/>
    <property type="project" value="TreeGrafter"/>
</dbReference>
<keyword evidence="15 21" id="KW-0472">Membrane</keyword>
<keyword evidence="6" id="KW-0547">Nucleotide-binding</keyword>
<feature type="transmembrane region" description="Helical" evidence="21">
    <location>
        <begin position="234"/>
        <end position="250"/>
    </location>
</feature>
<evidence type="ECO:0000256" key="15">
    <source>
        <dbReference type="ARBA" id="ARBA00023136"/>
    </source>
</evidence>
<dbReference type="InterPro" id="IPR017871">
    <property type="entry name" value="ABC_transporter-like_CS"/>
</dbReference>
<comment type="function">
    <text evidence="17">ATP-dependent transporter located in the mitochondrial inner membrane that catalyzes the export of biliverdin from the mitochondrial matrix, and plays a crucial role in hemoglobin synthesis and antioxidative stress. Participates in the early step of the heme biosynthetic process during insertion of iron into protoporphyrin IX (PPIX). Involved in the stabilization of the iron transporter mitoferrin-1/SLC25A37. In addition may be involved in mitochondrial unfolded protein response (UPRmt) signaling pathway, although ABCB10 probably does not participate in peptide export from mitochondria.</text>
</comment>
<dbReference type="InterPro" id="IPR039421">
    <property type="entry name" value="Type_1_exporter"/>
</dbReference>
<sequence length="679" mass="74702">MILQCAYLRGTFTRLLSYGHLHQPVFGLLRPAIGNRGFSSLKSLRPIQKQIVGHLLSHKSAIGGNVRLRLTRFQGNTSNGTQKIETVKVKLHRKDVLRLVSLAKPEKLVLTVAMGCLIISSAITMSVPFALGKILDIIFDKKETNAETMKKLKDFSLILLCIFVLGGLTNYFRVFLFNSASLRIVRDLRSKVYKRMLLQETGWFDTKGTGELLNRLVNDTYMIGNSLSQNLSDGLRSAVMIIAGTSMMIYTSPSLALVSTCVVPCVAGMAIIYGRYVRNITRNLLDKFAIISKSVEERLGNVKTVKGFCKEYEESKSYDLLLADALSLGYKEVQARSIFFGLTGFSGNVIIISVLYYGGSLVISDALTIGALTSFILYAAYSAISINGLSNFYTELNKGVGAAQRVWEILDREYKIPLDTGIIPKFPPRGEVKFENVLFSFPSREESIILNNFNLTLLPGETTAVVGRSGSGKTTIATLLLRLYDPLQGIVLLDGVDLKELNPIWLRSHIGAVNQEPTLFSGTIRDNILYGLNPGTVITESAVEDAIRKAHVDEFVSQLPDGLNTLVGQRGMMLSGGQRQRVAIARALIKNPAILILDEATSALDSVSEELVQNAIEQVSKGRTVLTIAHRLSTIRNAAKIAVLENGSVVEQGSYEDLITNQNGTFRDLIRKQAFMVNS</sequence>
<dbReference type="GO" id="GO:0005743">
    <property type="term" value="C:mitochondrial inner membrane"/>
    <property type="evidence" value="ECO:0007669"/>
    <property type="project" value="UniProtKB-SubCell"/>
</dbReference>
<evidence type="ECO:0000256" key="13">
    <source>
        <dbReference type="ARBA" id="ARBA00022990"/>
    </source>
</evidence>
<keyword evidence="10" id="KW-0809">Transit peptide</keyword>
<dbReference type="PANTHER" id="PTHR43394:SF1">
    <property type="entry name" value="ATP-BINDING CASSETTE SUB-FAMILY B MEMBER 10, MITOCHONDRIAL"/>
    <property type="match status" value="1"/>
</dbReference>
<keyword evidence="12 21" id="KW-1133">Transmembrane helix</keyword>
<comment type="subcellular location">
    <subcellularLocation>
        <location evidence="1">Mitochondrion inner membrane</location>
        <topology evidence="1">Multi-pass membrane protein</topology>
    </subcellularLocation>
</comment>
<dbReference type="CDD" id="cd18573">
    <property type="entry name" value="ABC_6TM_ABCB10_like"/>
    <property type="match status" value="1"/>
</dbReference>
<evidence type="ECO:0000259" key="22">
    <source>
        <dbReference type="PROSITE" id="PS50893"/>
    </source>
</evidence>
<feature type="transmembrane region" description="Helical" evidence="21">
    <location>
        <begin position="108"/>
        <end position="135"/>
    </location>
</feature>
<reference evidence="24" key="2">
    <citation type="journal article" date="2014" name="BMC Genomics">
        <title>A genomic perspective to assessing quality of mass-reared SIT flies used in Mediterranean fruit fly (Ceratitis capitata) eradication in California.</title>
        <authorList>
            <person name="Calla B."/>
            <person name="Hall B."/>
            <person name="Hou S."/>
            <person name="Geib S.M."/>
        </authorList>
    </citation>
    <scope>NUCLEOTIDE SEQUENCE</scope>
</reference>
<keyword evidence="7" id="KW-0999">Mitochondrion inner membrane</keyword>
<dbReference type="InterPro" id="IPR011527">
    <property type="entry name" value="ABC1_TM_dom"/>
</dbReference>
<evidence type="ECO:0000256" key="12">
    <source>
        <dbReference type="ARBA" id="ARBA00022989"/>
    </source>
</evidence>
<dbReference type="GeneID" id="101463342"/>
<dbReference type="InterPro" id="IPR036640">
    <property type="entry name" value="ABC1_TM_sf"/>
</dbReference>
<dbReference type="PROSITE" id="PS50929">
    <property type="entry name" value="ABC_TM1F"/>
    <property type="match status" value="1"/>
</dbReference>
<dbReference type="GO" id="GO:0090374">
    <property type="term" value="P:oligopeptide export from mitochondrion"/>
    <property type="evidence" value="ECO:0007669"/>
    <property type="project" value="TreeGrafter"/>
</dbReference>
<dbReference type="Pfam" id="PF00664">
    <property type="entry name" value="ABC_membrane"/>
    <property type="match status" value="1"/>
</dbReference>
<evidence type="ECO:0000256" key="20">
    <source>
        <dbReference type="ARBA" id="ARBA00083334"/>
    </source>
</evidence>
<dbReference type="FunFam" id="3.40.50.300:FF:000403">
    <property type="entry name" value="ATP-binding cassette sub-family B member 8, mitochondrial"/>
    <property type="match status" value="1"/>
</dbReference>
<feature type="transmembrane region" description="Helical" evidence="21">
    <location>
        <begin position="369"/>
        <end position="389"/>
    </location>
</feature>
<dbReference type="EMBL" id="GAMC01006135">
    <property type="protein sequence ID" value="JAC00421.1"/>
    <property type="molecule type" value="mRNA"/>
</dbReference>
<dbReference type="InterPro" id="IPR027417">
    <property type="entry name" value="P-loop_NTPase"/>
</dbReference>
<dbReference type="PROSITE" id="PS00211">
    <property type="entry name" value="ABC_TRANSPORTER_1"/>
    <property type="match status" value="1"/>
</dbReference>
<dbReference type="GO" id="GO:0005524">
    <property type="term" value="F:ATP binding"/>
    <property type="evidence" value="ECO:0007669"/>
    <property type="project" value="UniProtKB-KW"/>
</dbReference>
<keyword evidence="3" id="KW-0813">Transport</keyword>
<feature type="domain" description="ABC transporter" evidence="22">
    <location>
        <begin position="432"/>
        <end position="671"/>
    </location>
</feature>
<dbReference type="FunFam" id="1.20.1560.10:FF:000048">
    <property type="entry name" value="ATP-binding cassette sub-family B member 10, mitochondrial"/>
    <property type="match status" value="1"/>
</dbReference>
<evidence type="ECO:0000256" key="10">
    <source>
        <dbReference type="ARBA" id="ARBA00022946"/>
    </source>
</evidence>
<dbReference type="InterPro" id="IPR003439">
    <property type="entry name" value="ABC_transporter-like_ATP-bd"/>
</dbReference>
<evidence type="ECO:0000256" key="2">
    <source>
        <dbReference type="ARBA" id="ARBA00005580"/>
    </source>
</evidence>
<dbReference type="GO" id="GO:0016887">
    <property type="term" value="F:ATP hydrolysis activity"/>
    <property type="evidence" value="ECO:0007669"/>
    <property type="project" value="InterPro"/>
</dbReference>
<evidence type="ECO:0000256" key="18">
    <source>
        <dbReference type="ARBA" id="ARBA00072683"/>
    </source>
</evidence>
<feature type="transmembrane region" description="Helical" evidence="21">
    <location>
        <begin position="338"/>
        <end position="357"/>
    </location>
</feature>
<dbReference type="Pfam" id="PF00005">
    <property type="entry name" value="ABC_tran"/>
    <property type="match status" value="1"/>
</dbReference>
<dbReference type="SMART" id="SM00382">
    <property type="entry name" value="AAA"/>
    <property type="match status" value="1"/>
</dbReference>
<reference evidence="24" key="1">
    <citation type="submission" date="2013-07" db="EMBL/GenBank/DDBJ databases">
        <authorList>
            <person name="Geib S."/>
        </authorList>
    </citation>
    <scope>NUCLEOTIDE SEQUENCE</scope>
</reference>
<dbReference type="GO" id="GO:0042802">
    <property type="term" value="F:identical protein binding"/>
    <property type="evidence" value="ECO:0007669"/>
    <property type="project" value="UniProtKB-ARBA"/>
</dbReference>
<protein>
    <recommendedName>
        <fullName evidence="18">ATP-binding cassette sub-family B member 10, mitochondrial</fullName>
    </recommendedName>
    <alternativeName>
        <fullName evidence="19">ABC-mitochondrial erythroid protein</fullName>
    </alternativeName>
    <alternativeName>
        <fullName evidence="20">ATP-binding cassette transporter 10</fullName>
    </alternativeName>
</protein>
<evidence type="ECO:0000256" key="21">
    <source>
        <dbReference type="SAM" id="Phobius"/>
    </source>
</evidence>
<feature type="transmembrane region" description="Helical" evidence="21">
    <location>
        <begin position="256"/>
        <end position="277"/>
    </location>
</feature>
<dbReference type="PANTHER" id="PTHR43394">
    <property type="entry name" value="ATP-DEPENDENT PERMEASE MDL1, MITOCHONDRIAL"/>
    <property type="match status" value="1"/>
</dbReference>
<dbReference type="PIRSF" id="PIRSF002773">
    <property type="entry name" value="ABC_prm/ATPase_B"/>
    <property type="match status" value="1"/>
</dbReference>
<dbReference type="Gene3D" id="1.20.1560.10">
    <property type="entry name" value="ABC transporter type 1, transmembrane domain"/>
    <property type="match status" value="1"/>
</dbReference>
<organism evidence="24">
    <name type="scientific">Ceratitis capitata</name>
    <name type="common">Mediterranean fruit fly</name>
    <name type="synonym">Tephritis capitata</name>
    <dbReference type="NCBI Taxonomy" id="7213"/>
    <lineage>
        <taxon>Eukaryota</taxon>
        <taxon>Metazoa</taxon>
        <taxon>Ecdysozoa</taxon>
        <taxon>Arthropoda</taxon>
        <taxon>Hexapoda</taxon>
        <taxon>Insecta</taxon>
        <taxon>Pterygota</taxon>
        <taxon>Neoptera</taxon>
        <taxon>Endopterygota</taxon>
        <taxon>Diptera</taxon>
        <taxon>Brachycera</taxon>
        <taxon>Muscomorpha</taxon>
        <taxon>Tephritoidea</taxon>
        <taxon>Tephritidae</taxon>
        <taxon>Ceratitis</taxon>
        <taxon>Ceratitis</taxon>
    </lineage>
</organism>
<evidence type="ECO:0000256" key="8">
    <source>
        <dbReference type="ARBA" id="ARBA00022840"/>
    </source>
</evidence>
<keyword evidence="8 24" id="KW-0067">ATP-binding</keyword>
<keyword evidence="4 21" id="KW-0812">Transmembrane</keyword>
<gene>
    <name evidence="24" type="primary">ABCBA</name>
</gene>
<dbReference type="KEGG" id="ccat:101463342"/>
<comment type="catalytic activity">
    <reaction evidence="16">
        <text>biliverdin IXalpha(in) + ATP + H2O = biliverdin IXalpha(out) + ADP + phosphate + H(+)</text>
        <dbReference type="Rhea" id="RHEA:82359"/>
        <dbReference type="ChEBI" id="CHEBI:15377"/>
        <dbReference type="ChEBI" id="CHEBI:15378"/>
        <dbReference type="ChEBI" id="CHEBI:30616"/>
        <dbReference type="ChEBI" id="CHEBI:43474"/>
        <dbReference type="ChEBI" id="CHEBI:57991"/>
        <dbReference type="ChEBI" id="CHEBI:456216"/>
    </reaction>
    <physiologicalReaction direction="left-to-right" evidence="16">
        <dbReference type="Rhea" id="RHEA:82360"/>
    </physiologicalReaction>
</comment>
<keyword evidence="5" id="KW-0479">Metal-binding</keyword>
<proteinExistence type="evidence at transcript level"/>
<evidence type="ECO:0000256" key="17">
    <source>
        <dbReference type="ARBA" id="ARBA00055589"/>
    </source>
</evidence>
<evidence type="ECO:0000256" key="4">
    <source>
        <dbReference type="ARBA" id="ARBA00022692"/>
    </source>
</evidence>
<dbReference type="SUPFAM" id="SSF52540">
    <property type="entry name" value="P-loop containing nucleoside triphosphate hydrolases"/>
    <property type="match status" value="1"/>
</dbReference>
<dbReference type="InterPro" id="IPR003593">
    <property type="entry name" value="AAA+_ATPase"/>
</dbReference>
<accession>W8BGM9</accession>
<feature type="domain" description="ABC transmembrane type-1" evidence="23">
    <location>
        <begin position="112"/>
        <end position="398"/>
    </location>
</feature>
<keyword evidence="13" id="KW-0007">Acetylation</keyword>
<evidence type="ECO:0000256" key="3">
    <source>
        <dbReference type="ARBA" id="ARBA00022448"/>
    </source>
</evidence>
<comment type="similarity">
    <text evidence="2">Belongs to the ABC transporter superfamily. ABCB family. Mitochondrial peptide exporter (TC 3.A.1.212) subfamily.</text>
</comment>
<keyword evidence="9" id="KW-0460">Magnesium</keyword>
<dbReference type="AlphaFoldDB" id="W8BGM9"/>
<dbReference type="SUPFAM" id="SSF90123">
    <property type="entry name" value="ABC transporter transmembrane region"/>
    <property type="match status" value="1"/>
</dbReference>
<evidence type="ECO:0000256" key="5">
    <source>
        <dbReference type="ARBA" id="ARBA00022723"/>
    </source>
</evidence>
<evidence type="ECO:0000256" key="19">
    <source>
        <dbReference type="ARBA" id="ARBA00075187"/>
    </source>
</evidence>
<evidence type="ECO:0000256" key="14">
    <source>
        <dbReference type="ARBA" id="ARBA00023128"/>
    </source>
</evidence>
<evidence type="ECO:0000256" key="9">
    <source>
        <dbReference type="ARBA" id="ARBA00022842"/>
    </source>
</evidence>
<keyword evidence="14" id="KW-0496">Mitochondrion</keyword>
<name>W8BGM9_CERCA</name>
<evidence type="ECO:0000313" key="24">
    <source>
        <dbReference type="EMBL" id="JAC00421.1"/>
    </source>
</evidence>
<evidence type="ECO:0000256" key="7">
    <source>
        <dbReference type="ARBA" id="ARBA00022792"/>
    </source>
</evidence>
<evidence type="ECO:0000259" key="23">
    <source>
        <dbReference type="PROSITE" id="PS50929"/>
    </source>
</evidence>
<dbReference type="CDD" id="cd03249">
    <property type="entry name" value="ABC_MTABC3_MDL1_MDL2"/>
    <property type="match status" value="1"/>
</dbReference>
<feature type="transmembrane region" description="Helical" evidence="21">
    <location>
        <begin position="155"/>
        <end position="176"/>
    </location>
</feature>
<dbReference type="PROSITE" id="PS50893">
    <property type="entry name" value="ABC_TRANSPORTER_2"/>
    <property type="match status" value="1"/>
</dbReference>
<keyword evidence="11" id="KW-1278">Translocase</keyword>
<dbReference type="OrthoDB" id="6500128at2759"/>
<evidence type="ECO:0000256" key="16">
    <source>
        <dbReference type="ARBA" id="ARBA00052250"/>
    </source>
</evidence>
<evidence type="ECO:0000256" key="11">
    <source>
        <dbReference type="ARBA" id="ARBA00022967"/>
    </source>
</evidence>
<dbReference type="Gene3D" id="3.40.50.300">
    <property type="entry name" value="P-loop containing nucleotide triphosphate hydrolases"/>
    <property type="match status" value="1"/>
</dbReference>
<dbReference type="GO" id="GO:0046872">
    <property type="term" value="F:metal ion binding"/>
    <property type="evidence" value="ECO:0007669"/>
    <property type="project" value="UniProtKB-KW"/>
</dbReference>
<evidence type="ECO:0000256" key="6">
    <source>
        <dbReference type="ARBA" id="ARBA00022741"/>
    </source>
</evidence>
<evidence type="ECO:0000256" key="1">
    <source>
        <dbReference type="ARBA" id="ARBA00004448"/>
    </source>
</evidence>